<sequence length="109" mass="12587">MGWEEFLWHVDHRLGLYVGRPRYDRAFSALTGFDLARGRGELAVFQEWMTARHRGSSLAFWSLALAETFGDNATEDRLVSDDDHKRAISTLCRLLREFFGQQAPMADQH</sequence>
<accession>A0A3A9YLZ3</accession>
<evidence type="ECO:0000313" key="1">
    <source>
        <dbReference type="EMBL" id="RKN13619.1"/>
    </source>
</evidence>
<dbReference type="OrthoDB" id="3387903at2"/>
<dbReference type="EMBL" id="RAZT01000002">
    <property type="protein sequence ID" value="RKN35727.1"/>
    <property type="molecule type" value="Genomic_DNA"/>
</dbReference>
<keyword evidence="3" id="KW-1185">Reference proteome</keyword>
<evidence type="ECO:0000313" key="2">
    <source>
        <dbReference type="EMBL" id="RKN35727.1"/>
    </source>
</evidence>
<organism evidence="2 4">
    <name type="scientific">Micromonospora musae</name>
    <dbReference type="NCBI Taxonomy" id="1894970"/>
    <lineage>
        <taxon>Bacteria</taxon>
        <taxon>Bacillati</taxon>
        <taxon>Actinomycetota</taxon>
        <taxon>Actinomycetes</taxon>
        <taxon>Micromonosporales</taxon>
        <taxon>Micromonosporaceae</taxon>
        <taxon>Micromonospora</taxon>
    </lineage>
</organism>
<gene>
    <name evidence="2" type="ORF">D7044_05510</name>
    <name evidence="1" type="ORF">D7147_31025</name>
</gene>
<proteinExistence type="predicted"/>
<evidence type="ECO:0000313" key="3">
    <source>
        <dbReference type="Proteomes" id="UP000271548"/>
    </source>
</evidence>
<reference evidence="3 4" key="1">
    <citation type="submission" date="2018-09" db="EMBL/GenBank/DDBJ databases">
        <title>Micromonospora sp. nov. MS1-9, isolated from a root of Musa sp.</title>
        <authorList>
            <person name="Kuncharoen N."/>
            <person name="Kudo T."/>
            <person name="Ohkuma M."/>
            <person name="Yuki M."/>
            <person name="Tanasupawat S."/>
        </authorList>
    </citation>
    <scope>NUCLEOTIDE SEQUENCE [LARGE SCALE GENOMIC DNA]</scope>
    <source>
        <strain evidence="2 4">MS1-9</strain>
        <strain evidence="1 3">NGC1-4</strain>
    </source>
</reference>
<comment type="caution">
    <text evidence="2">The sequence shown here is derived from an EMBL/GenBank/DDBJ whole genome shotgun (WGS) entry which is preliminary data.</text>
</comment>
<dbReference type="AlphaFoldDB" id="A0A3A9YLZ3"/>
<protein>
    <submittedName>
        <fullName evidence="2">Uncharacterized protein</fullName>
    </submittedName>
</protein>
<dbReference type="Proteomes" id="UP000275865">
    <property type="component" value="Unassembled WGS sequence"/>
</dbReference>
<dbReference type="EMBL" id="RAZS01000017">
    <property type="protein sequence ID" value="RKN13619.1"/>
    <property type="molecule type" value="Genomic_DNA"/>
</dbReference>
<evidence type="ECO:0000313" key="4">
    <source>
        <dbReference type="Proteomes" id="UP000275865"/>
    </source>
</evidence>
<name>A0A3A9YLZ3_9ACTN</name>
<dbReference type="Proteomes" id="UP000271548">
    <property type="component" value="Unassembled WGS sequence"/>
</dbReference>